<evidence type="ECO:0000256" key="3">
    <source>
        <dbReference type="ARBA" id="ARBA00011245"/>
    </source>
</evidence>
<comment type="subunit">
    <text evidence="3">Monomer.</text>
</comment>
<dbReference type="InterPro" id="IPR005225">
    <property type="entry name" value="Small_GTP-bd"/>
</dbReference>
<keyword evidence="15" id="KW-1185">Reference proteome</keyword>
<dbReference type="NCBIfam" id="NF009373">
    <property type="entry name" value="PRK12736.1"/>
    <property type="match status" value="1"/>
</dbReference>
<dbReference type="SUPFAM" id="SSF52540">
    <property type="entry name" value="P-loop containing nucleoside triphosphate hydrolases"/>
    <property type="match status" value="1"/>
</dbReference>
<dbReference type="PANTHER" id="PTHR43721:SF2">
    <property type="entry name" value="ELONGATION FACTOR TU, MITOCHONDRIAL"/>
    <property type="match status" value="1"/>
</dbReference>
<dbReference type="OrthoDB" id="2067at2759"/>
<dbReference type="EMBL" id="KQ434846">
    <property type="protein sequence ID" value="KZC08317.1"/>
    <property type="molecule type" value="Genomic_DNA"/>
</dbReference>
<feature type="domain" description="Tr-type G" evidence="13">
    <location>
        <begin position="51"/>
        <end position="247"/>
    </location>
</feature>
<protein>
    <recommendedName>
        <fullName evidence="4">protein-synthesizing GTPase</fullName>
        <ecNumber evidence="4">3.6.5.3</ecNumber>
    </recommendedName>
</protein>
<dbReference type="Pfam" id="PF03143">
    <property type="entry name" value="GTP_EFTU_D3"/>
    <property type="match status" value="1"/>
</dbReference>
<dbReference type="InterPro" id="IPR050055">
    <property type="entry name" value="EF-Tu_GTPase"/>
</dbReference>
<dbReference type="GO" id="GO:0003924">
    <property type="term" value="F:GTPase activity"/>
    <property type="evidence" value="ECO:0007669"/>
    <property type="project" value="InterPro"/>
</dbReference>
<evidence type="ECO:0000256" key="7">
    <source>
        <dbReference type="ARBA" id="ARBA00022741"/>
    </source>
</evidence>
<dbReference type="GO" id="GO:0003746">
    <property type="term" value="F:translation elongation factor activity"/>
    <property type="evidence" value="ECO:0007669"/>
    <property type="project" value="UniProtKB-KW"/>
</dbReference>
<dbReference type="InterPro" id="IPR009000">
    <property type="entry name" value="Transl_B-barrel_sf"/>
</dbReference>
<evidence type="ECO:0000256" key="4">
    <source>
        <dbReference type="ARBA" id="ARBA00011986"/>
    </source>
</evidence>
<sequence length="457" mass="50895">MAFHKLVKPKQIINYFYGKHNLLQVLSHRSNLPKFKQNLQYYCSKVDSVTPEVCNVGTIGHVDHGKTTLTAAITKYLSEKRKNCKYISYDEIDKAPEEKARGITINIAHVGYTTEKRHYAHTDCPGHADFIKNMISGASQMDGAIVVVAADDGPMPQTKEHLLLVQQIGIKHLVVYINKVDKADEEIAELVEIEMRELLSEYKFDSIETPIVCGSALCALNGDTSKHGLPSIQVLLDALDKHIPTPTRDYVSPFVMPIDNVFNVPGRGTVVVGTLKQGTVKKGVTADLLGFDTQIKTRISDMQIFQNSVPEVHAGENVGLLLRGVKLNSVRRGMMVCQSNSLDITNHFEAQFYLLSTKEGGRRTPMAANGFCTMIYSSTWNIYCRFDLLLQPGVSMLMPGEFTTARITLLSKMPIMEGQNFTIRENNKSTIGTGQITKVFAAIPVNKKKMNEVKFHV</sequence>
<organism evidence="14 15">
    <name type="scientific">Dufourea novaeangliae</name>
    <name type="common">Sweat bee</name>
    <dbReference type="NCBI Taxonomy" id="178035"/>
    <lineage>
        <taxon>Eukaryota</taxon>
        <taxon>Metazoa</taxon>
        <taxon>Ecdysozoa</taxon>
        <taxon>Arthropoda</taxon>
        <taxon>Hexapoda</taxon>
        <taxon>Insecta</taxon>
        <taxon>Pterygota</taxon>
        <taxon>Neoptera</taxon>
        <taxon>Endopterygota</taxon>
        <taxon>Hymenoptera</taxon>
        <taxon>Apocrita</taxon>
        <taxon>Aculeata</taxon>
        <taxon>Apoidea</taxon>
        <taxon>Anthophila</taxon>
        <taxon>Halictidae</taxon>
        <taxon>Rophitinae</taxon>
        <taxon>Dufourea</taxon>
    </lineage>
</organism>
<comment type="subcellular location">
    <subcellularLocation>
        <location evidence="1">Cytoplasm</location>
    </subcellularLocation>
</comment>
<evidence type="ECO:0000256" key="12">
    <source>
        <dbReference type="ARBA" id="ARBA00023134"/>
    </source>
</evidence>
<comment type="similarity">
    <text evidence="2">Belongs to the TRAFAC class translation factor GTPase superfamily. Classic translation factor GTPase family. EF-Tu/EF-1A subfamily.</text>
</comment>
<keyword evidence="6" id="KW-0479">Metal-binding</keyword>
<dbReference type="InterPro" id="IPR004161">
    <property type="entry name" value="EFTu-like_2"/>
</dbReference>
<evidence type="ECO:0000313" key="15">
    <source>
        <dbReference type="Proteomes" id="UP000076502"/>
    </source>
</evidence>
<evidence type="ECO:0000256" key="11">
    <source>
        <dbReference type="ARBA" id="ARBA00022917"/>
    </source>
</evidence>
<dbReference type="Gene3D" id="2.40.30.10">
    <property type="entry name" value="Translation factors"/>
    <property type="match status" value="2"/>
</dbReference>
<accession>A0A154P8Z5</accession>
<dbReference type="PANTHER" id="PTHR43721">
    <property type="entry name" value="ELONGATION FACTOR TU-RELATED"/>
    <property type="match status" value="1"/>
</dbReference>
<evidence type="ECO:0000256" key="6">
    <source>
        <dbReference type="ARBA" id="ARBA00022723"/>
    </source>
</evidence>
<dbReference type="InterPro" id="IPR004160">
    <property type="entry name" value="Transl_elong_EFTu/EF1A_C"/>
</dbReference>
<proteinExistence type="inferred from homology"/>
<dbReference type="GO" id="GO:0005525">
    <property type="term" value="F:GTP binding"/>
    <property type="evidence" value="ECO:0007669"/>
    <property type="project" value="UniProtKB-KW"/>
</dbReference>
<dbReference type="PRINTS" id="PR00315">
    <property type="entry name" value="ELONGATNFCT"/>
</dbReference>
<name>A0A154P8Z5_DUFNO</name>
<keyword evidence="9" id="KW-0378">Hydrolase</keyword>
<gene>
    <name evidence="14" type="ORF">WN55_09221</name>
</gene>
<dbReference type="PROSITE" id="PS00301">
    <property type="entry name" value="G_TR_1"/>
    <property type="match status" value="1"/>
</dbReference>
<evidence type="ECO:0000256" key="9">
    <source>
        <dbReference type="ARBA" id="ARBA00022801"/>
    </source>
</evidence>
<dbReference type="Pfam" id="PF00009">
    <property type="entry name" value="GTP_EFTU"/>
    <property type="match status" value="1"/>
</dbReference>
<dbReference type="PROSITE" id="PS51722">
    <property type="entry name" value="G_TR_2"/>
    <property type="match status" value="1"/>
</dbReference>
<dbReference type="NCBIfam" id="NF000766">
    <property type="entry name" value="PRK00049.1"/>
    <property type="match status" value="1"/>
</dbReference>
<dbReference type="AlphaFoldDB" id="A0A154P8Z5"/>
<evidence type="ECO:0000256" key="10">
    <source>
        <dbReference type="ARBA" id="ARBA00022842"/>
    </source>
</evidence>
<dbReference type="GO" id="GO:0005739">
    <property type="term" value="C:mitochondrion"/>
    <property type="evidence" value="ECO:0007669"/>
    <property type="project" value="TreeGrafter"/>
</dbReference>
<dbReference type="CDD" id="cd01884">
    <property type="entry name" value="EF_Tu"/>
    <property type="match status" value="1"/>
</dbReference>
<dbReference type="NCBIfam" id="TIGR00231">
    <property type="entry name" value="small_GTP"/>
    <property type="match status" value="1"/>
</dbReference>
<dbReference type="InterPro" id="IPR000795">
    <property type="entry name" value="T_Tr_GTP-bd_dom"/>
</dbReference>
<evidence type="ECO:0000259" key="13">
    <source>
        <dbReference type="PROSITE" id="PS51722"/>
    </source>
</evidence>
<evidence type="ECO:0000313" key="14">
    <source>
        <dbReference type="EMBL" id="KZC08317.1"/>
    </source>
</evidence>
<dbReference type="GO" id="GO:0070125">
    <property type="term" value="P:mitochondrial translational elongation"/>
    <property type="evidence" value="ECO:0007669"/>
    <property type="project" value="TreeGrafter"/>
</dbReference>
<dbReference type="InterPro" id="IPR041709">
    <property type="entry name" value="EF-Tu_GTP-bd"/>
</dbReference>
<dbReference type="SUPFAM" id="SSF50465">
    <property type="entry name" value="EF-Tu/eEF-1alpha/eIF2-gamma C-terminal domain"/>
    <property type="match status" value="1"/>
</dbReference>
<dbReference type="InterPro" id="IPR031157">
    <property type="entry name" value="G_TR_CS"/>
</dbReference>
<dbReference type="GO" id="GO:0046872">
    <property type="term" value="F:metal ion binding"/>
    <property type="evidence" value="ECO:0007669"/>
    <property type="project" value="UniProtKB-KW"/>
</dbReference>
<dbReference type="InterPro" id="IPR027417">
    <property type="entry name" value="P-loop_NTPase"/>
</dbReference>
<dbReference type="SUPFAM" id="SSF50447">
    <property type="entry name" value="Translation proteins"/>
    <property type="match status" value="1"/>
</dbReference>
<keyword evidence="12" id="KW-0342">GTP-binding</keyword>
<evidence type="ECO:0000256" key="8">
    <source>
        <dbReference type="ARBA" id="ARBA00022768"/>
    </source>
</evidence>
<evidence type="ECO:0000256" key="1">
    <source>
        <dbReference type="ARBA" id="ARBA00004496"/>
    </source>
</evidence>
<dbReference type="Gene3D" id="3.40.50.300">
    <property type="entry name" value="P-loop containing nucleotide triphosphate hydrolases"/>
    <property type="match status" value="1"/>
</dbReference>
<evidence type="ECO:0000256" key="5">
    <source>
        <dbReference type="ARBA" id="ARBA00022490"/>
    </source>
</evidence>
<keyword evidence="7" id="KW-0547">Nucleotide-binding</keyword>
<keyword evidence="10" id="KW-0460">Magnesium</keyword>
<dbReference type="Proteomes" id="UP000076502">
    <property type="component" value="Unassembled WGS sequence"/>
</dbReference>
<dbReference type="STRING" id="178035.A0A154P8Z5"/>
<keyword evidence="8 14" id="KW-0251">Elongation factor</keyword>
<dbReference type="FunFam" id="3.40.50.300:FF:000576">
    <property type="entry name" value="Elongation factor Tu"/>
    <property type="match status" value="1"/>
</dbReference>
<keyword evidence="5" id="KW-0963">Cytoplasm</keyword>
<reference evidence="14 15" key="1">
    <citation type="submission" date="2015-07" db="EMBL/GenBank/DDBJ databases">
        <title>The genome of Dufourea novaeangliae.</title>
        <authorList>
            <person name="Pan H."/>
            <person name="Kapheim K."/>
        </authorList>
    </citation>
    <scope>NUCLEOTIDE SEQUENCE [LARGE SCALE GENOMIC DNA]</scope>
    <source>
        <strain evidence="14">0120121106</strain>
        <tissue evidence="14">Whole body</tissue>
    </source>
</reference>
<evidence type="ECO:0000256" key="2">
    <source>
        <dbReference type="ARBA" id="ARBA00007249"/>
    </source>
</evidence>
<dbReference type="OMA" id="PFDRIDR"/>
<dbReference type="InterPro" id="IPR009001">
    <property type="entry name" value="Transl_elong_EF1A/Init_IF2_C"/>
</dbReference>
<dbReference type="EC" id="3.6.5.3" evidence="4"/>
<dbReference type="Pfam" id="PF03144">
    <property type="entry name" value="GTP_EFTU_D2"/>
    <property type="match status" value="1"/>
</dbReference>
<dbReference type="FunFam" id="2.40.30.10:FF:000085">
    <property type="entry name" value="Elongation factor Tu"/>
    <property type="match status" value="1"/>
</dbReference>
<keyword evidence="11" id="KW-0648">Protein biosynthesis</keyword>